<evidence type="ECO:0000313" key="1">
    <source>
        <dbReference type="EMBL" id="KFD73312.1"/>
    </source>
</evidence>
<organism evidence="1">
    <name type="scientific">Trichuris suis</name>
    <name type="common">pig whipworm</name>
    <dbReference type="NCBI Taxonomy" id="68888"/>
    <lineage>
        <taxon>Eukaryota</taxon>
        <taxon>Metazoa</taxon>
        <taxon>Ecdysozoa</taxon>
        <taxon>Nematoda</taxon>
        <taxon>Enoplea</taxon>
        <taxon>Dorylaimia</taxon>
        <taxon>Trichinellida</taxon>
        <taxon>Trichuridae</taxon>
        <taxon>Trichuris</taxon>
    </lineage>
</organism>
<reference evidence="1" key="1">
    <citation type="journal article" date="2014" name="Nat. Genet.">
        <title>Genome and transcriptome of the porcine whipworm Trichuris suis.</title>
        <authorList>
            <person name="Jex A.R."/>
            <person name="Nejsum P."/>
            <person name="Schwarz E.M."/>
            <person name="Hu L."/>
            <person name="Young N.D."/>
            <person name="Hall R.S."/>
            <person name="Korhonen P.K."/>
            <person name="Liao S."/>
            <person name="Thamsborg S."/>
            <person name="Xia J."/>
            <person name="Xu P."/>
            <person name="Wang S."/>
            <person name="Scheerlinck J.P."/>
            <person name="Hofmann A."/>
            <person name="Sternberg P.W."/>
            <person name="Wang J."/>
            <person name="Gasser R.B."/>
        </authorList>
    </citation>
    <scope>NUCLEOTIDE SEQUENCE [LARGE SCALE GENOMIC DNA]</scope>
    <source>
        <strain evidence="1">DCEP-RM93F</strain>
    </source>
</reference>
<sequence>MRGPGKNEAERFFFSVHRAVGALRVKGAEGELRCRAALQTERCNTVGRRDVTSSVRRCQRCYTSTADSKNSSPQTFVLTNREAAEGSPRTESCRDMPFGCYLIPALHPQAQGSLIVNHIARSPSEEQLISIVQKSWSLEIVSVKRMDMEILSAEEKQALGILQSSLRKVDGHYECKLLWRRPV</sequence>
<name>A0A085NV16_9BILA</name>
<protein>
    <submittedName>
        <fullName evidence="1">Uncharacterized protein</fullName>
    </submittedName>
</protein>
<accession>A0A085NV16</accession>
<proteinExistence type="predicted"/>
<dbReference type="EMBL" id="KL367474">
    <property type="protein sequence ID" value="KFD73312.1"/>
    <property type="molecule type" value="Genomic_DNA"/>
</dbReference>
<gene>
    <name evidence="1" type="ORF">M514_04596</name>
</gene>
<dbReference type="AlphaFoldDB" id="A0A085NV16"/>
<dbReference type="Proteomes" id="UP000030758">
    <property type="component" value="Unassembled WGS sequence"/>
</dbReference>